<sequence length="310" mass="33038">MLLGVAMLLAIPAGAVFAQAGMTPYTLVESGQRFGTLQQAVNAVGEGSGTISIAPGAWRDCAVQTTGDVAYIAEVPGKVAFDGQTCEGKAALVMRGRSMRVEGVTFQNLRVPEGNGAGIRLEHGNLTVRQAWFRDSEEGILSAEDPTGTVLIEKSTFSRLGRCDRGLSCAHSVYFANYGNVVIRRSRFEEGRGGHYVKSHAARIEVVDSSFDDSRGKTTNYMIDLSVGATGLITGNWFVQGKDKENYSAFIANGAEGHNHSAAGLTIKDNVARLAPGVDRNTVFFADWTGDATKLGANTLGPGLKPFEKR</sequence>
<dbReference type="Gene3D" id="2.160.20.10">
    <property type="entry name" value="Single-stranded right-handed beta-helix, Pectin lyase-like"/>
    <property type="match status" value="1"/>
</dbReference>
<organism evidence="3 4">
    <name type="scientific">Novosphingobium olei</name>
    <dbReference type="NCBI Taxonomy" id="2728851"/>
    <lineage>
        <taxon>Bacteria</taxon>
        <taxon>Pseudomonadati</taxon>
        <taxon>Pseudomonadota</taxon>
        <taxon>Alphaproteobacteria</taxon>
        <taxon>Sphingomonadales</taxon>
        <taxon>Sphingomonadaceae</taxon>
        <taxon>Novosphingobium</taxon>
    </lineage>
</organism>
<feature type="signal peptide" evidence="1">
    <location>
        <begin position="1"/>
        <end position="18"/>
    </location>
</feature>
<protein>
    <submittedName>
        <fullName evidence="3">Right-handed parallel beta-helix repeat-containing protein</fullName>
    </submittedName>
</protein>
<evidence type="ECO:0000313" key="3">
    <source>
        <dbReference type="EMBL" id="NML95342.1"/>
    </source>
</evidence>
<dbReference type="Pfam" id="PF13229">
    <property type="entry name" value="Beta_helix"/>
    <property type="match status" value="1"/>
</dbReference>
<dbReference type="Proteomes" id="UP000583556">
    <property type="component" value="Unassembled WGS sequence"/>
</dbReference>
<dbReference type="InterPro" id="IPR012334">
    <property type="entry name" value="Pectin_lyas_fold"/>
</dbReference>
<feature type="domain" description="Right handed beta helix" evidence="2">
    <location>
        <begin position="118"/>
        <end position="270"/>
    </location>
</feature>
<reference evidence="3 4" key="1">
    <citation type="submission" date="2020-04" db="EMBL/GenBank/DDBJ databases">
        <title>Novosphingobium sp. TW-4 isolated from soil.</title>
        <authorList>
            <person name="Dahal R.H."/>
            <person name="Chaudhary D.K."/>
        </authorList>
    </citation>
    <scope>NUCLEOTIDE SEQUENCE [LARGE SCALE GENOMIC DNA]</scope>
    <source>
        <strain evidence="3 4">TW-4</strain>
    </source>
</reference>
<dbReference type="InterPro" id="IPR011050">
    <property type="entry name" value="Pectin_lyase_fold/virulence"/>
</dbReference>
<proteinExistence type="predicted"/>
<evidence type="ECO:0000313" key="4">
    <source>
        <dbReference type="Proteomes" id="UP000583556"/>
    </source>
</evidence>
<evidence type="ECO:0000259" key="2">
    <source>
        <dbReference type="Pfam" id="PF13229"/>
    </source>
</evidence>
<feature type="chain" id="PRO_5031458487" evidence="1">
    <location>
        <begin position="19"/>
        <end position="310"/>
    </location>
</feature>
<comment type="caution">
    <text evidence="3">The sequence shown here is derived from an EMBL/GenBank/DDBJ whole genome shotgun (WGS) entry which is preliminary data.</text>
</comment>
<gene>
    <name evidence="3" type="ORF">HHL27_16830</name>
</gene>
<keyword evidence="1" id="KW-0732">Signal</keyword>
<dbReference type="SUPFAM" id="SSF51126">
    <property type="entry name" value="Pectin lyase-like"/>
    <property type="match status" value="1"/>
</dbReference>
<accession>A0A7Y0BRQ0</accession>
<evidence type="ECO:0000256" key="1">
    <source>
        <dbReference type="SAM" id="SignalP"/>
    </source>
</evidence>
<dbReference type="EMBL" id="JABBGM010000009">
    <property type="protein sequence ID" value="NML95342.1"/>
    <property type="molecule type" value="Genomic_DNA"/>
</dbReference>
<dbReference type="AlphaFoldDB" id="A0A7Y0BRQ0"/>
<dbReference type="InterPro" id="IPR039448">
    <property type="entry name" value="Beta_helix"/>
</dbReference>
<name>A0A7Y0BRQ0_9SPHN</name>
<keyword evidence="4" id="KW-1185">Reference proteome</keyword>